<dbReference type="Proteomes" id="UP001497392">
    <property type="component" value="Unassembled WGS sequence"/>
</dbReference>
<dbReference type="EMBL" id="CAXHTA020000006">
    <property type="protein sequence ID" value="CAL5222263.1"/>
    <property type="molecule type" value="Genomic_DNA"/>
</dbReference>
<keyword evidence="2" id="KW-0812">Transmembrane</keyword>
<evidence type="ECO:0000313" key="3">
    <source>
        <dbReference type="EMBL" id="CAL5222263.1"/>
    </source>
</evidence>
<feature type="region of interest" description="Disordered" evidence="1">
    <location>
        <begin position="325"/>
        <end position="345"/>
    </location>
</feature>
<feature type="compositionally biased region" description="Polar residues" evidence="1">
    <location>
        <begin position="508"/>
        <end position="520"/>
    </location>
</feature>
<keyword evidence="4" id="KW-1185">Reference proteome</keyword>
<feature type="transmembrane region" description="Helical" evidence="2">
    <location>
        <begin position="291"/>
        <end position="315"/>
    </location>
</feature>
<feature type="region of interest" description="Disordered" evidence="1">
    <location>
        <begin position="466"/>
        <end position="520"/>
    </location>
</feature>
<reference evidence="3 4" key="1">
    <citation type="submission" date="2024-06" db="EMBL/GenBank/DDBJ databases">
        <authorList>
            <person name="Kraege A."/>
            <person name="Thomma B."/>
        </authorList>
    </citation>
    <scope>NUCLEOTIDE SEQUENCE [LARGE SCALE GENOMIC DNA]</scope>
</reference>
<comment type="caution">
    <text evidence="3">The sequence shown here is derived from an EMBL/GenBank/DDBJ whole genome shotgun (WGS) entry which is preliminary data.</text>
</comment>
<organism evidence="3 4">
    <name type="scientific">Coccomyxa viridis</name>
    <dbReference type="NCBI Taxonomy" id="1274662"/>
    <lineage>
        <taxon>Eukaryota</taxon>
        <taxon>Viridiplantae</taxon>
        <taxon>Chlorophyta</taxon>
        <taxon>core chlorophytes</taxon>
        <taxon>Trebouxiophyceae</taxon>
        <taxon>Trebouxiophyceae incertae sedis</taxon>
        <taxon>Coccomyxaceae</taxon>
        <taxon>Coccomyxa</taxon>
    </lineage>
</organism>
<sequence length="520" mass="55033">MQGSGALQSQSWKASDHKVQTLKSHTKPHSIPYTFPHTQSNSIAHAFANPQPYSKPYSKSVASATPKPYTLAHPKSHAQSNAKSHPYTHTHTLCYPYTYPCSHTGSYAQLCGLRVTTVMSTFSLVQCCALQTGAIPAPTPTPKTVLNAALYLQGPNVWPFGTTQAEQLITGLTATMTTVTPSNINVLNIAKAVAARRRLLQTTSDTAAVVQVQMTGASENATAALAQELGSVVANNALESNMYQQGLQLTVLKVLSTTQSVPNAYTVNCPNGAIESVCIGASGASLPRSTIIAIAVAVAGGVVLVGIIALLVLLWCMKRRKAARDAAPVKPTPKAMTPSAAHPYFDKKPMQFRGVKVRASPKAGSPYPQAYSPHADNQQPFGRAPVQDIQGTSSTGPPPLRNKGKVPASALPANAQEHVITGEEVAEHIEMGGREAREKLAMKLPKFGAPQVAKPARRTDSLLSEIITKMGGSPPKLDATPEEDEASSGGQQPGTHSERHHGAHRLATENSIELPSSSKP</sequence>
<name>A0ABP1FQP3_9CHLO</name>
<evidence type="ECO:0000256" key="2">
    <source>
        <dbReference type="SAM" id="Phobius"/>
    </source>
</evidence>
<accession>A0ABP1FQP3</accession>
<keyword evidence="2" id="KW-0472">Membrane</keyword>
<feature type="compositionally biased region" description="Polar residues" evidence="1">
    <location>
        <begin position="1"/>
        <end position="13"/>
    </location>
</feature>
<keyword evidence="2" id="KW-1133">Transmembrane helix</keyword>
<evidence type="ECO:0000313" key="4">
    <source>
        <dbReference type="Proteomes" id="UP001497392"/>
    </source>
</evidence>
<feature type="region of interest" description="Disordered" evidence="1">
    <location>
        <begin position="1"/>
        <end position="35"/>
    </location>
</feature>
<proteinExistence type="predicted"/>
<evidence type="ECO:0000256" key="1">
    <source>
        <dbReference type="SAM" id="MobiDB-lite"/>
    </source>
</evidence>
<feature type="region of interest" description="Disordered" evidence="1">
    <location>
        <begin position="358"/>
        <end position="407"/>
    </location>
</feature>
<protein>
    <submittedName>
        <fullName evidence="3">G4601 protein</fullName>
    </submittedName>
</protein>
<gene>
    <name evidence="3" type="primary">g4601</name>
    <name evidence="3" type="ORF">VP750_LOCUS3922</name>
</gene>